<keyword evidence="2" id="KW-1185">Reference proteome</keyword>
<dbReference type="Proteomes" id="UP001589683">
    <property type="component" value="Unassembled WGS sequence"/>
</dbReference>
<organism evidence="1 2">
    <name type="scientific">Pseudohalocynthiibacter aestuariivivens</name>
    <dbReference type="NCBI Taxonomy" id="1591409"/>
    <lineage>
        <taxon>Bacteria</taxon>
        <taxon>Pseudomonadati</taxon>
        <taxon>Pseudomonadota</taxon>
        <taxon>Alphaproteobacteria</taxon>
        <taxon>Rhodobacterales</taxon>
        <taxon>Paracoccaceae</taxon>
        <taxon>Pseudohalocynthiibacter</taxon>
    </lineage>
</organism>
<sequence>MKHWSQSTDFQHISIPVASLKQKVERAYYKCRDGDAAEAQDDLLSAECRMRQAKRRKQK</sequence>
<comment type="caution">
    <text evidence="1">The sequence shown here is derived from an EMBL/GenBank/DDBJ whole genome shotgun (WGS) entry which is preliminary data.</text>
</comment>
<dbReference type="RefSeq" id="WP_213888943.1">
    <property type="nucleotide sequence ID" value="NZ_JAGFNU010000005.1"/>
</dbReference>
<gene>
    <name evidence="1" type="ORF">ACFFUT_05630</name>
</gene>
<name>A0ABV5JD37_9RHOB</name>
<evidence type="ECO:0000313" key="1">
    <source>
        <dbReference type="EMBL" id="MFB9231264.1"/>
    </source>
</evidence>
<proteinExistence type="predicted"/>
<reference evidence="1 2" key="1">
    <citation type="submission" date="2024-09" db="EMBL/GenBank/DDBJ databases">
        <authorList>
            <person name="Sun Q."/>
            <person name="Mori K."/>
        </authorList>
    </citation>
    <scope>NUCLEOTIDE SEQUENCE [LARGE SCALE GENOMIC DNA]</scope>
    <source>
        <strain evidence="1 2">CECT 8726</strain>
    </source>
</reference>
<accession>A0ABV5JD37</accession>
<protein>
    <submittedName>
        <fullName evidence="1">Uncharacterized protein</fullName>
    </submittedName>
</protein>
<evidence type="ECO:0000313" key="2">
    <source>
        <dbReference type="Proteomes" id="UP001589683"/>
    </source>
</evidence>
<dbReference type="EMBL" id="JBHMEA010000016">
    <property type="protein sequence ID" value="MFB9231264.1"/>
    <property type="molecule type" value="Genomic_DNA"/>
</dbReference>